<evidence type="ECO:0008006" key="9">
    <source>
        <dbReference type="Google" id="ProtNLM"/>
    </source>
</evidence>
<dbReference type="PROSITE" id="PS50003">
    <property type="entry name" value="PH_DOMAIN"/>
    <property type="match status" value="1"/>
</dbReference>
<dbReference type="PROSITE" id="PS50011">
    <property type="entry name" value="PROTEIN_KINASE_DOM"/>
    <property type="match status" value="1"/>
</dbReference>
<evidence type="ECO:0000256" key="4">
    <source>
        <dbReference type="SAM" id="MobiDB-lite"/>
    </source>
</evidence>
<gene>
    <name evidence="7" type="ORF">DYB28_000306</name>
</gene>
<dbReference type="InterPro" id="IPR003032">
    <property type="entry name" value="Ryanodine_rcpt"/>
</dbReference>
<dbReference type="SUPFAM" id="SSF56112">
    <property type="entry name" value="Protein kinase-like (PK-like)"/>
    <property type="match status" value="1"/>
</dbReference>
<dbReference type="InterPro" id="IPR008271">
    <property type="entry name" value="Ser/Thr_kinase_AS"/>
</dbReference>
<dbReference type="PROSITE" id="PS00108">
    <property type="entry name" value="PROTEIN_KINASE_ST"/>
    <property type="match status" value="1"/>
</dbReference>
<dbReference type="GO" id="GO:0004674">
    <property type="term" value="F:protein serine/threonine kinase activity"/>
    <property type="evidence" value="ECO:0007669"/>
    <property type="project" value="TreeGrafter"/>
</dbReference>
<dbReference type="PANTHER" id="PTHR24346">
    <property type="entry name" value="MAP/MICROTUBULE AFFINITY-REGULATING KINASE"/>
    <property type="match status" value="1"/>
</dbReference>
<dbReference type="Proteomes" id="UP000275652">
    <property type="component" value="Unassembled WGS sequence"/>
</dbReference>
<dbReference type="Pfam" id="PF02026">
    <property type="entry name" value="RyR"/>
    <property type="match status" value="2"/>
</dbReference>
<evidence type="ECO:0000313" key="8">
    <source>
        <dbReference type="Proteomes" id="UP000275652"/>
    </source>
</evidence>
<dbReference type="GO" id="GO:0005737">
    <property type="term" value="C:cytoplasm"/>
    <property type="evidence" value="ECO:0007669"/>
    <property type="project" value="TreeGrafter"/>
</dbReference>
<dbReference type="InterPro" id="IPR001849">
    <property type="entry name" value="PH_domain"/>
</dbReference>
<accession>A0A9X8E529</accession>
<dbReference type="InterPro" id="IPR017441">
    <property type="entry name" value="Protein_kinase_ATP_BS"/>
</dbReference>
<evidence type="ECO:0000259" key="5">
    <source>
        <dbReference type="PROSITE" id="PS50003"/>
    </source>
</evidence>
<name>A0A9X8E529_APHAT</name>
<dbReference type="PROSITE" id="PS00107">
    <property type="entry name" value="PROTEIN_KINASE_ATP"/>
    <property type="match status" value="1"/>
</dbReference>
<reference evidence="7 8" key="1">
    <citation type="journal article" date="2018" name="J. Invertebr. Pathol.">
        <title>New genotyping method for the causative agent of crayfish plague (Aphanomyces astaci) based on whole genome data.</title>
        <authorList>
            <person name="Minardi D."/>
            <person name="Studholme D.J."/>
            <person name="van der Giezen M."/>
            <person name="Pretto T."/>
            <person name="Oidtmann B."/>
        </authorList>
    </citation>
    <scope>NUCLEOTIDE SEQUENCE [LARGE SCALE GENOMIC DNA]</scope>
    <source>
        <strain evidence="7 8">KB13</strain>
    </source>
</reference>
<evidence type="ECO:0000256" key="2">
    <source>
        <dbReference type="ARBA" id="ARBA00022840"/>
    </source>
</evidence>
<feature type="domain" description="PH" evidence="5">
    <location>
        <begin position="1"/>
        <end position="56"/>
    </location>
</feature>
<dbReference type="GO" id="GO:0005524">
    <property type="term" value="F:ATP binding"/>
    <property type="evidence" value="ECO:0007669"/>
    <property type="project" value="UniProtKB-UniRule"/>
</dbReference>
<feature type="region of interest" description="Disordered" evidence="4">
    <location>
        <begin position="254"/>
        <end position="283"/>
    </location>
</feature>
<dbReference type="InterPro" id="IPR011009">
    <property type="entry name" value="Kinase-like_dom_sf"/>
</dbReference>
<dbReference type="InterPro" id="IPR000719">
    <property type="entry name" value="Prot_kinase_dom"/>
</dbReference>
<sequence>MGPPIHILGARIERGADLAFTVHLHAPYRSLKQLKFTAASPDDKEGWMKSLITCINGMASGLSQRMCHRGVLNGQYIFVRELGRGASGVVYLYTYHGKPCAVKKLPTKATKFNQHNHVTDDVKREIALLKKVTNLPHVVSLYDVIQAPQHHDNASNDDDDDGKVYLVMEFLGGGPIAAYDKVHKRFTTKQHMVERDFKRLFRCATIGLKYLHSHQLVHRDIKPDNILMTDDFAECKLADLGVAHWFEAAPTSVGSRKRDSSIDMSDNESTSPPSPGSNLLPNDTLRDTKGTYEFLSPEAISGEEYSGFAADVWALGVTLYAVVVGKLPFQADNVLALFDQITDSPLQFPIVVNEADVHAAVSPLQLKFDMMRRASPVDQLSMLTVDSLPPTIPSCSDAANNPPPSIPPSIPQTHRPHPIDIQSVGLPPSLAGDLSTLAQQLHFQWCFDKLLTGWSYGAIRNDELKHHPLMKPFWELDAAAQARNRVSVEASLKCILALGYTVVRKPTEQQHVPASLARIALSGELVVLGDLLAENDHEVWATEYFQNGWTYAPVYDNATKHHPALVSYTDLAESVRDSTRLGALNILKTLVSLHYVVQHPYTKFQPTSFVPPRRFTILVSQDKALDPAVVWTAVDLLLLDPCCNLHLFPPPLYANLVRLGSFDPTAPDVDQLKELLHSLPEHSKHRFFFVVRVLHTIWTRTQSAWTDCVDRFAPLLFRDGVSAVRSINHMAGMAAAKKCLSVVLQHLDFMSRDDTKMMVDDLIQYTVHAVLFEYPPLKPPPPLTTRPEIIEPTLVVQGGLPETTPLVTELPHDFLIQKPQESQGQSVLKLQAMVRGWLSRRWSGLALLYRGNLSSSVVPSCSIPTNKSPYCRRQYLALTKRVLYWSVEKLELEKARVKGQLKAFNDTFELNRGSRPLVTDKAAVRPLYELYHFLGLIMDYQRTEPSVDPSDE</sequence>
<evidence type="ECO:0000256" key="3">
    <source>
        <dbReference type="PROSITE-ProRule" id="PRU10141"/>
    </source>
</evidence>
<protein>
    <recommendedName>
        <fullName evidence="9">Protein kinase domain-containing protein</fullName>
    </recommendedName>
</protein>
<proteinExistence type="predicted"/>
<evidence type="ECO:0000259" key="6">
    <source>
        <dbReference type="PROSITE" id="PS50011"/>
    </source>
</evidence>
<dbReference type="EMBL" id="QUTI01020243">
    <property type="protein sequence ID" value="RLO09261.1"/>
    <property type="molecule type" value="Genomic_DNA"/>
</dbReference>
<keyword evidence="2 3" id="KW-0067">ATP-binding</keyword>
<comment type="caution">
    <text evidence="7">The sequence shown here is derived from an EMBL/GenBank/DDBJ whole genome shotgun (WGS) entry which is preliminary data.</text>
</comment>
<dbReference type="PROSITE" id="PS50096">
    <property type="entry name" value="IQ"/>
    <property type="match status" value="1"/>
</dbReference>
<dbReference type="Gene3D" id="6.20.350.10">
    <property type="match status" value="1"/>
</dbReference>
<dbReference type="Gene3D" id="1.10.490.160">
    <property type="match status" value="1"/>
</dbReference>
<keyword evidence="1 3" id="KW-0547">Nucleotide-binding</keyword>
<dbReference type="Pfam" id="PF00069">
    <property type="entry name" value="Pkinase"/>
    <property type="match status" value="1"/>
</dbReference>
<evidence type="ECO:0000256" key="1">
    <source>
        <dbReference type="ARBA" id="ARBA00022741"/>
    </source>
</evidence>
<dbReference type="PANTHER" id="PTHR24346:SF77">
    <property type="entry name" value="SERINE THREONINE PROTEIN KINASE"/>
    <property type="match status" value="1"/>
</dbReference>
<evidence type="ECO:0000313" key="7">
    <source>
        <dbReference type="EMBL" id="RLO09261.1"/>
    </source>
</evidence>
<dbReference type="SMART" id="SM00220">
    <property type="entry name" value="S_TKc"/>
    <property type="match status" value="1"/>
</dbReference>
<dbReference type="AlphaFoldDB" id="A0A9X8E529"/>
<feature type="domain" description="Protein kinase" evidence="6">
    <location>
        <begin position="76"/>
        <end position="392"/>
    </location>
</feature>
<dbReference type="Gene3D" id="1.10.510.10">
    <property type="entry name" value="Transferase(Phosphotransferase) domain 1"/>
    <property type="match status" value="1"/>
</dbReference>
<organism evidence="7 8">
    <name type="scientific">Aphanomyces astaci</name>
    <name type="common">Crayfish plague agent</name>
    <dbReference type="NCBI Taxonomy" id="112090"/>
    <lineage>
        <taxon>Eukaryota</taxon>
        <taxon>Sar</taxon>
        <taxon>Stramenopiles</taxon>
        <taxon>Oomycota</taxon>
        <taxon>Saprolegniomycetes</taxon>
        <taxon>Saprolegniales</taxon>
        <taxon>Verrucalvaceae</taxon>
        <taxon>Aphanomyces</taxon>
    </lineage>
</organism>
<feature type="binding site" evidence="3">
    <location>
        <position position="104"/>
    </location>
    <ligand>
        <name>ATP</name>
        <dbReference type="ChEBI" id="CHEBI:30616"/>
    </ligand>
</feature>
<dbReference type="GO" id="GO:0035556">
    <property type="term" value="P:intracellular signal transduction"/>
    <property type="evidence" value="ECO:0007669"/>
    <property type="project" value="TreeGrafter"/>
</dbReference>